<dbReference type="SUPFAM" id="SSF52777">
    <property type="entry name" value="CoA-dependent acyltransferases"/>
    <property type="match status" value="1"/>
</dbReference>
<organism evidence="1 2">
    <name type="scientific">Ascosphaera apis ARSEF 7405</name>
    <dbReference type="NCBI Taxonomy" id="392613"/>
    <lineage>
        <taxon>Eukaryota</taxon>
        <taxon>Fungi</taxon>
        <taxon>Dikarya</taxon>
        <taxon>Ascomycota</taxon>
        <taxon>Pezizomycotina</taxon>
        <taxon>Eurotiomycetes</taxon>
        <taxon>Eurotiomycetidae</taxon>
        <taxon>Onygenales</taxon>
        <taxon>Ascosphaeraceae</taxon>
        <taxon>Ascosphaera</taxon>
    </lineage>
</organism>
<keyword evidence="2" id="KW-1185">Reference proteome</keyword>
<accession>A0A167YNZ5</accession>
<dbReference type="Gene3D" id="3.30.559.10">
    <property type="entry name" value="Chloramphenicol acetyltransferase-like domain"/>
    <property type="match status" value="1"/>
</dbReference>
<proteinExistence type="predicted"/>
<dbReference type="EMBL" id="AZGZ01000013">
    <property type="protein sequence ID" value="KZZ91579.1"/>
    <property type="molecule type" value="Genomic_DNA"/>
</dbReference>
<name>A0A167YNZ5_9EURO</name>
<dbReference type="InterPro" id="IPR023213">
    <property type="entry name" value="CAT-like_dom_sf"/>
</dbReference>
<dbReference type="Proteomes" id="UP000242877">
    <property type="component" value="Unassembled WGS sequence"/>
</dbReference>
<reference evidence="1 2" key="1">
    <citation type="journal article" date="2016" name="Genome Biol. Evol.">
        <title>Divergent and convergent evolution of fungal pathogenicity.</title>
        <authorList>
            <person name="Shang Y."/>
            <person name="Xiao G."/>
            <person name="Zheng P."/>
            <person name="Cen K."/>
            <person name="Zhan S."/>
            <person name="Wang C."/>
        </authorList>
    </citation>
    <scope>NUCLEOTIDE SEQUENCE [LARGE SCALE GENOMIC DNA]</scope>
    <source>
        <strain evidence="1 2">ARSEF 7405</strain>
    </source>
</reference>
<comment type="caution">
    <text evidence="1">The sequence shown here is derived from an EMBL/GenBank/DDBJ whole genome shotgun (WGS) entry which is preliminary data.</text>
</comment>
<dbReference type="OrthoDB" id="4205480at2759"/>
<evidence type="ECO:0000313" key="2">
    <source>
        <dbReference type="Proteomes" id="UP000242877"/>
    </source>
</evidence>
<evidence type="ECO:0000313" key="1">
    <source>
        <dbReference type="EMBL" id="KZZ91579.1"/>
    </source>
</evidence>
<sequence length="391" mass="44102">MADPTQITPLTLQDIPHLEEEPEAFNLMKTAINETIAEYALSFEDDVQDVFPCPDWMRLLSQDNAVDNCNIRITLTAKGCTVEQLRSALEETLTRHPLLLSFFLHNDPRLGAVSGLGLYVVIKQCRRMLNYCIHDYGVFEKLEDAHNLPCHPLIKEHSKLPGPLFNALLFYIKETEEAAVFLNISHAISDAAHMHLFIQDLDLALRGSQVPIHPSYKLYADSYYFLRNSPAARAAVNDTIRRLQRVQSPSLPNLSISSDPSRPVSPEIESLLWPHPRMDFETFPDIPEIPTYSYDAPDLLKLLELHPRLSPKTVMKAATALVAMHENGSMKRAVFFGIEENREQWPFVPKSFLRASRTEGSGTVFDSAADVPGPTWNAVINNMRLAKLTPC</sequence>
<dbReference type="AlphaFoldDB" id="A0A167YNZ5"/>
<gene>
    <name evidence="1" type="ORF">AAP_03285</name>
</gene>
<dbReference type="VEuPathDB" id="FungiDB:AAP_03285"/>
<protein>
    <submittedName>
        <fullName evidence="1">Condensation domain protein</fullName>
    </submittedName>
</protein>